<comment type="caution">
    <text evidence="7">The sequence shown here is derived from an EMBL/GenBank/DDBJ whole genome shotgun (WGS) entry which is preliminary data.</text>
</comment>
<dbReference type="PRINTS" id="PR00081">
    <property type="entry name" value="GDHRDH"/>
</dbReference>
<dbReference type="PANTHER" id="PTHR47424">
    <property type="entry name" value="REGULATORY PROTEIN GAL4"/>
    <property type="match status" value="1"/>
</dbReference>
<proteinExistence type="predicted"/>
<evidence type="ECO:0000256" key="5">
    <source>
        <dbReference type="SAM" id="MobiDB-lite"/>
    </source>
</evidence>
<dbReference type="InterPro" id="IPR051127">
    <property type="entry name" value="Fungal_SecMet_Regulators"/>
</dbReference>
<dbReference type="STRING" id="363999.A0A439D1H5"/>
<keyword evidence="2" id="KW-0805">Transcription regulation</keyword>
<dbReference type="InterPro" id="IPR020904">
    <property type="entry name" value="Sc_DH/Rdtase_CS"/>
</dbReference>
<dbReference type="GO" id="GO:0000981">
    <property type="term" value="F:DNA-binding transcription factor activity, RNA polymerase II-specific"/>
    <property type="evidence" value="ECO:0007669"/>
    <property type="project" value="TreeGrafter"/>
</dbReference>
<dbReference type="GO" id="GO:0000435">
    <property type="term" value="P:positive regulation of transcription from RNA polymerase II promoter by galactose"/>
    <property type="evidence" value="ECO:0007669"/>
    <property type="project" value="TreeGrafter"/>
</dbReference>
<dbReference type="PANTHER" id="PTHR47424:SF2">
    <property type="entry name" value="TRANSCRIPTION FACTOR DOMAIN-CONTAINING PROTEIN-RELATED"/>
    <property type="match status" value="1"/>
</dbReference>
<feature type="region of interest" description="Disordered" evidence="5">
    <location>
        <begin position="25"/>
        <end position="44"/>
    </location>
</feature>
<reference evidence="7 8" key="1">
    <citation type="submission" date="2018-12" db="EMBL/GenBank/DDBJ databases">
        <title>Draft genome sequence of Xylaria grammica IHI A82.</title>
        <authorList>
            <person name="Buettner E."/>
            <person name="Kellner H."/>
        </authorList>
    </citation>
    <scope>NUCLEOTIDE SEQUENCE [LARGE SCALE GENOMIC DNA]</scope>
    <source>
        <strain evidence="7 8">IHI A82</strain>
    </source>
</reference>
<dbReference type="PROSITE" id="PS00061">
    <property type="entry name" value="ADH_SHORT"/>
    <property type="match status" value="1"/>
</dbReference>
<feature type="domain" description="Xylanolytic transcriptional activator regulatory" evidence="6">
    <location>
        <begin position="642"/>
        <end position="714"/>
    </location>
</feature>
<dbReference type="Pfam" id="PF04082">
    <property type="entry name" value="Fungal_trans"/>
    <property type="match status" value="1"/>
</dbReference>
<evidence type="ECO:0000256" key="1">
    <source>
        <dbReference type="ARBA" id="ARBA00022857"/>
    </source>
</evidence>
<keyword evidence="3" id="KW-0804">Transcription</keyword>
<dbReference type="FunFam" id="3.40.50.720:FF:000084">
    <property type="entry name" value="Short-chain dehydrogenase reductase"/>
    <property type="match status" value="1"/>
</dbReference>
<dbReference type="InterPro" id="IPR036291">
    <property type="entry name" value="NAD(P)-bd_dom_sf"/>
</dbReference>
<accession>A0A439D1H5</accession>
<keyword evidence="1" id="KW-0521">NADP</keyword>
<dbReference type="AlphaFoldDB" id="A0A439D1H5"/>
<dbReference type="Proteomes" id="UP000286045">
    <property type="component" value="Unassembled WGS sequence"/>
</dbReference>
<dbReference type="Gene3D" id="3.40.50.720">
    <property type="entry name" value="NAD(P)-binding Rossmann-like Domain"/>
    <property type="match status" value="1"/>
</dbReference>
<dbReference type="GO" id="GO:0000978">
    <property type="term" value="F:RNA polymerase II cis-regulatory region sequence-specific DNA binding"/>
    <property type="evidence" value="ECO:0007669"/>
    <property type="project" value="TreeGrafter"/>
</dbReference>
<dbReference type="SUPFAM" id="SSF51735">
    <property type="entry name" value="NAD(P)-binding Rossmann-fold domains"/>
    <property type="match status" value="1"/>
</dbReference>
<evidence type="ECO:0000256" key="2">
    <source>
        <dbReference type="ARBA" id="ARBA00023015"/>
    </source>
</evidence>
<dbReference type="CDD" id="cd12148">
    <property type="entry name" value="fungal_TF_MHR"/>
    <property type="match status" value="1"/>
</dbReference>
<dbReference type="InterPro" id="IPR002347">
    <property type="entry name" value="SDR_fam"/>
</dbReference>
<feature type="region of interest" description="Disordered" evidence="5">
    <location>
        <begin position="421"/>
        <end position="446"/>
    </location>
</feature>
<evidence type="ECO:0000256" key="4">
    <source>
        <dbReference type="ARBA" id="ARBA00023242"/>
    </source>
</evidence>
<evidence type="ECO:0000313" key="8">
    <source>
        <dbReference type="Proteomes" id="UP000286045"/>
    </source>
</evidence>
<dbReference type="Pfam" id="PF13561">
    <property type="entry name" value="adh_short_C2"/>
    <property type="match status" value="1"/>
</dbReference>
<keyword evidence="8" id="KW-1185">Reference proteome</keyword>
<sequence length="1016" mass="111252">MSPPTADLPGREALTARAIPSMILSDGSASSMTPPPPVVSQRDPVQGARDRFSVRGNVIVTGGAGVLGLTACDALLEHGASGLMILDMDPTSAQKDIDAMRLKFPNAKIRALKVDVTDEQAVDAAVEETCRELGSVDGLVCFAGVVGCVETLHMPISQWRKILDINTTGCMICAQAAARRMVQQGTGGAITFVSSISAHRVNFPQPQVAYNVSKSALLMLKSCLAAEWARYGIRTNTISPGYMDTILNEGDGIAEHRKIWASRNPSGRMGSPSELTGAVVLLASNAGTYINGADLVVDGGAITEPLKRPFRRKKGRRKYLIRLRSVVDVPPIHLLLILPLFFSPPGDCAPKPQPIILRASRVLQGTDSLTAKFSCFATAGPLFVCFLNAAELQVAQLRALLRSLHPDLDIHAAIRHLDTHSGSACPPVQPNSPGSRVTDADKPPPQAYEWHEGSLSGRSELADNAFVPNDGMANLPADENSGYIGGSAGSQLLEEIASAISGDSITRRTSQDLQRPRSSALTLEPFVDTSIELSVTANRLIDNYFLFYNTCFPIVHEKTFREGIAEQRSRPFSPPSRAIFYMILAIGDWVSTREPNCSQSPFYNAARSCVTFQMLESGTVETVQAFLLLGNYLQKRNRPNTGYNLVGLAWKLALGLGLHREVPNSHDTIDHERRRSLFWITYCFDNGFNITTGRPPTLSDGFIDTRPPRNIDDKDLTFTSVVPPEVDYPTTYSAIIAQSQLARVAERIYQEFLLAKTAGTKVEYRVAELMERGLDDWRRSLPSYFTAAGIPSWFHAPRAIVLWKEQNLRVLLWRGSRDYHGLLPNKQSAGTKCLEVAMQSTHDITTFCAANEAALHQGIVWYATYFLFQAALVLEASYLQSSRQVRDEEDSPFREHTLCQARSCLMTLAQTSNSAKRCMEVLDSIHQRLRSQVVSNAPDTEGECDTGTLNDTHVDSTQPSAGFFGGESDFGFGLAGSDLSFGDNVVDPTLRMLINPTSSNLFEDMPLDMLLDNWVT</sequence>
<gene>
    <name evidence="7" type="ORF">EKO27_g6817</name>
</gene>
<evidence type="ECO:0000313" key="7">
    <source>
        <dbReference type="EMBL" id="RWA08299.1"/>
    </source>
</evidence>
<evidence type="ECO:0000256" key="3">
    <source>
        <dbReference type="ARBA" id="ARBA00023163"/>
    </source>
</evidence>
<protein>
    <recommendedName>
        <fullName evidence="6">Xylanolytic transcriptional activator regulatory domain-containing protein</fullName>
    </recommendedName>
</protein>
<dbReference type="GO" id="GO:0008270">
    <property type="term" value="F:zinc ion binding"/>
    <property type="evidence" value="ECO:0007669"/>
    <property type="project" value="InterPro"/>
</dbReference>
<dbReference type="SMART" id="SM00906">
    <property type="entry name" value="Fungal_trans"/>
    <property type="match status" value="1"/>
</dbReference>
<organism evidence="7 8">
    <name type="scientific">Xylaria grammica</name>
    <dbReference type="NCBI Taxonomy" id="363999"/>
    <lineage>
        <taxon>Eukaryota</taxon>
        <taxon>Fungi</taxon>
        <taxon>Dikarya</taxon>
        <taxon>Ascomycota</taxon>
        <taxon>Pezizomycotina</taxon>
        <taxon>Sordariomycetes</taxon>
        <taxon>Xylariomycetidae</taxon>
        <taxon>Xylariales</taxon>
        <taxon>Xylariaceae</taxon>
        <taxon>Xylaria</taxon>
    </lineage>
</organism>
<dbReference type="EMBL" id="RYZI01000208">
    <property type="protein sequence ID" value="RWA08299.1"/>
    <property type="molecule type" value="Genomic_DNA"/>
</dbReference>
<name>A0A439D1H5_9PEZI</name>
<evidence type="ECO:0000259" key="6">
    <source>
        <dbReference type="SMART" id="SM00906"/>
    </source>
</evidence>
<dbReference type="GO" id="GO:0005634">
    <property type="term" value="C:nucleus"/>
    <property type="evidence" value="ECO:0007669"/>
    <property type="project" value="TreeGrafter"/>
</dbReference>
<dbReference type="GO" id="GO:0006351">
    <property type="term" value="P:DNA-templated transcription"/>
    <property type="evidence" value="ECO:0007669"/>
    <property type="project" value="InterPro"/>
</dbReference>
<keyword evidence="4" id="KW-0539">Nucleus</keyword>
<dbReference type="InterPro" id="IPR007219">
    <property type="entry name" value="XnlR_reg_dom"/>
</dbReference>